<name>A0A1X7U659_AMPQE</name>
<sequence length="104" mass="11708">MAIHLDNYPVDKKRPLPYQISQYQKLEGLICGSKEEDPRDVVLFGDQAIFTFSIALASLRANGSSGMTAACYKQNFINPSKHGPLTTVPDFNERKRECIERCIT</sequence>
<accession>A0A1X7U659</accession>
<dbReference type="AlphaFoldDB" id="A0A1X7U659"/>
<dbReference type="InParanoid" id="A0A1X7U659"/>
<evidence type="ECO:0000313" key="1">
    <source>
        <dbReference type="EnsemblMetazoa" id="Aqu2.1.22946_001"/>
    </source>
</evidence>
<dbReference type="EnsemblMetazoa" id="Aqu2.1.22946_001">
    <property type="protein sequence ID" value="Aqu2.1.22946_001"/>
    <property type="gene ID" value="Aqu2.1.22946"/>
</dbReference>
<protein>
    <submittedName>
        <fullName evidence="1">Uncharacterized protein</fullName>
    </submittedName>
</protein>
<proteinExistence type="predicted"/>
<reference evidence="1" key="1">
    <citation type="submission" date="2017-05" db="UniProtKB">
        <authorList>
            <consortium name="EnsemblMetazoa"/>
        </authorList>
    </citation>
    <scope>IDENTIFICATION</scope>
</reference>
<organism evidence="1">
    <name type="scientific">Amphimedon queenslandica</name>
    <name type="common">Sponge</name>
    <dbReference type="NCBI Taxonomy" id="400682"/>
    <lineage>
        <taxon>Eukaryota</taxon>
        <taxon>Metazoa</taxon>
        <taxon>Porifera</taxon>
        <taxon>Demospongiae</taxon>
        <taxon>Heteroscleromorpha</taxon>
        <taxon>Haplosclerida</taxon>
        <taxon>Niphatidae</taxon>
        <taxon>Amphimedon</taxon>
    </lineage>
</organism>